<dbReference type="SUPFAM" id="SSF53756">
    <property type="entry name" value="UDP-Glycosyltransferase/glycogen phosphorylase"/>
    <property type="match status" value="1"/>
</dbReference>
<gene>
    <name evidence="3" type="ORF">J34TS1_13840</name>
</gene>
<dbReference type="AlphaFoldDB" id="A0A919YA39"/>
<dbReference type="PANTHER" id="PTHR45947:SF3">
    <property type="entry name" value="SULFOQUINOVOSYL TRANSFERASE SQD2"/>
    <property type="match status" value="1"/>
</dbReference>
<organism evidence="3 4">
    <name type="scientific">Paenibacillus azoreducens</name>
    <dbReference type="NCBI Taxonomy" id="116718"/>
    <lineage>
        <taxon>Bacteria</taxon>
        <taxon>Bacillati</taxon>
        <taxon>Bacillota</taxon>
        <taxon>Bacilli</taxon>
        <taxon>Bacillales</taxon>
        <taxon>Paenibacillaceae</taxon>
        <taxon>Paenibacillus</taxon>
    </lineage>
</organism>
<sequence>MKILLATYWLIPHVGGVWKYMLQIQQRLEAMGHQVDLLGNSPDYSKFHIVNRGQEMSKTVLRPLISAKLAADHAPELHQDPLIYSYEEDRYFMELSAAYFGLGGYDVIHTQDIFAARALERVKPAHVPLVAQVHGSVSLELHNHFRQNPQLGIQEHSPAWKYFKSIEYHGASSGQLTITSTQWQKNTLVHGFGISEHRIEVFPYGLESEPFWQNAQKGTDVQKPPGKKVIIVPARLASVKGIDVLISALGMLKYMRDDWVCWIVGEGEKREELQQQTAGLSLQNDVVFMGERHDVPALLMQSDIFVHSCIQDNQPFSVMEAQIAGLPACVSNAGGLPEMVEHGITGLVSPVRDPLTLARHLHLLLENDQFRLMLGRNAANFAREHWSMDQMIEKLLNAYAKVGARI</sequence>
<evidence type="ECO:0000313" key="3">
    <source>
        <dbReference type="EMBL" id="GIO46619.1"/>
    </source>
</evidence>
<dbReference type="InterPro" id="IPR028098">
    <property type="entry name" value="Glyco_trans_4-like_N"/>
</dbReference>
<comment type="caution">
    <text evidence="3">The sequence shown here is derived from an EMBL/GenBank/DDBJ whole genome shotgun (WGS) entry which is preliminary data.</text>
</comment>
<reference evidence="3 4" key="1">
    <citation type="submission" date="2021-03" db="EMBL/GenBank/DDBJ databases">
        <title>Antimicrobial resistance genes in bacteria isolated from Japanese honey, and their potential for conferring macrolide and lincosamide resistance in the American foulbrood pathogen Paenibacillus larvae.</title>
        <authorList>
            <person name="Okamoto M."/>
            <person name="Kumagai M."/>
            <person name="Kanamori H."/>
            <person name="Takamatsu D."/>
        </authorList>
    </citation>
    <scope>NUCLEOTIDE SEQUENCE [LARGE SCALE GENOMIC DNA]</scope>
    <source>
        <strain evidence="3 4">J34TS1</strain>
    </source>
</reference>
<dbReference type="EMBL" id="BORT01000004">
    <property type="protein sequence ID" value="GIO46619.1"/>
    <property type="molecule type" value="Genomic_DNA"/>
</dbReference>
<dbReference type="Proteomes" id="UP000682811">
    <property type="component" value="Unassembled WGS sequence"/>
</dbReference>
<evidence type="ECO:0008006" key="5">
    <source>
        <dbReference type="Google" id="ProtNLM"/>
    </source>
</evidence>
<evidence type="ECO:0000313" key="4">
    <source>
        <dbReference type="Proteomes" id="UP000682811"/>
    </source>
</evidence>
<dbReference type="InterPro" id="IPR050194">
    <property type="entry name" value="Glycosyltransferase_grp1"/>
</dbReference>
<evidence type="ECO:0000259" key="1">
    <source>
        <dbReference type="Pfam" id="PF00534"/>
    </source>
</evidence>
<dbReference type="GO" id="GO:0016757">
    <property type="term" value="F:glycosyltransferase activity"/>
    <property type="evidence" value="ECO:0007669"/>
    <property type="project" value="InterPro"/>
</dbReference>
<evidence type="ECO:0000259" key="2">
    <source>
        <dbReference type="Pfam" id="PF13439"/>
    </source>
</evidence>
<feature type="domain" description="Glycosyltransferase subfamily 4-like N-terminal" evidence="2">
    <location>
        <begin position="14"/>
        <end position="206"/>
    </location>
</feature>
<dbReference type="RefSeq" id="WP_212977605.1">
    <property type="nucleotide sequence ID" value="NZ_AP025343.1"/>
</dbReference>
<feature type="domain" description="Glycosyl transferase family 1" evidence="1">
    <location>
        <begin position="222"/>
        <end position="380"/>
    </location>
</feature>
<accession>A0A919YA39</accession>
<dbReference type="CDD" id="cd03801">
    <property type="entry name" value="GT4_PimA-like"/>
    <property type="match status" value="1"/>
</dbReference>
<keyword evidence="4" id="KW-1185">Reference proteome</keyword>
<dbReference type="InterPro" id="IPR001296">
    <property type="entry name" value="Glyco_trans_1"/>
</dbReference>
<name>A0A919YA39_9BACL</name>
<protein>
    <recommendedName>
        <fullName evidence="5">Glycosyltransferase family 1 protein</fullName>
    </recommendedName>
</protein>
<dbReference type="Pfam" id="PF13439">
    <property type="entry name" value="Glyco_transf_4"/>
    <property type="match status" value="1"/>
</dbReference>
<dbReference type="Pfam" id="PF00534">
    <property type="entry name" value="Glycos_transf_1"/>
    <property type="match status" value="1"/>
</dbReference>
<proteinExistence type="predicted"/>
<dbReference type="PANTHER" id="PTHR45947">
    <property type="entry name" value="SULFOQUINOVOSYL TRANSFERASE SQD2"/>
    <property type="match status" value="1"/>
</dbReference>
<dbReference type="Gene3D" id="3.40.50.2000">
    <property type="entry name" value="Glycogen Phosphorylase B"/>
    <property type="match status" value="2"/>
</dbReference>